<keyword evidence="2" id="KW-1185">Reference proteome</keyword>
<dbReference type="Proteomes" id="UP001148838">
    <property type="component" value="Unassembled WGS sequence"/>
</dbReference>
<protein>
    <submittedName>
        <fullName evidence="1">Uncharacterized protein</fullName>
    </submittedName>
</protein>
<organism evidence="1 2">
    <name type="scientific">Periplaneta americana</name>
    <name type="common">American cockroach</name>
    <name type="synonym">Blatta americana</name>
    <dbReference type="NCBI Taxonomy" id="6978"/>
    <lineage>
        <taxon>Eukaryota</taxon>
        <taxon>Metazoa</taxon>
        <taxon>Ecdysozoa</taxon>
        <taxon>Arthropoda</taxon>
        <taxon>Hexapoda</taxon>
        <taxon>Insecta</taxon>
        <taxon>Pterygota</taxon>
        <taxon>Neoptera</taxon>
        <taxon>Polyneoptera</taxon>
        <taxon>Dictyoptera</taxon>
        <taxon>Blattodea</taxon>
        <taxon>Blattoidea</taxon>
        <taxon>Blattidae</taxon>
        <taxon>Blattinae</taxon>
        <taxon>Periplaneta</taxon>
    </lineage>
</organism>
<name>A0ABQ8SXT4_PERAM</name>
<sequence length="113" mass="13068">MSYMCRPLDLRVYATRPQTLDDLKHIIITQEIQAIDNRVLQRVASNMVRRVELCLIRMEDIFNICYRGFLCTRDGMSCMSTVPAPPSITLFIHLQPSNSYTITLAVVYHIFEA</sequence>
<evidence type="ECO:0000313" key="2">
    <source>
        <dbReference type="Proteomes" id="UP001148838"/>
    </source>
</evidence>
<comment type="caution">
    <text evidence="1">The sequence shown here is derived from an EMBL/GenBank/DDBJ whole genome shotgun (WGS) entry which is preliminary data.</text>
</comment>
<accession>A0ABQ8SXT4</accession>
<evidence type="ECO:0000313" key="1">
    <source>
        <dbReference type="EMBL" id="KAJ4439033.1"/>
    </source>
</evidence>
<gene>
    <name evidence="1" type="ORF">ANN_14989</name>
</gene>
<proteinExistence type="predicted"/>
<dbReference type="EMBL" id="JAJSOF020000019">
    <property type="protein sequence ID" value="KAJ4439033.1"/>
    <property type="molecule type" value="Genomic_DNA"/>
</dbReference>
<reference evidence="1 2" key="1">
    <citation type="journal article" date="2022" name="Allergy">
        <title>Genome assembly and annotation of Periplaneta americana reveal a comprehensive cockroach allergen profile.</title>
        <authorList>
            <person name="Wang L."/>
            <person name="Xiong Q."/>
            <person name="Saelim N."/>
            <person name="Wang L."/>
            <person name="Nong W."/>
            <person name="Wan A.T."/>
            <person name="Shi M."/>
            <person name="Liu X."/>
            <person name="Cao Q."/>
            <person name="Hui J.H.L."/>
            <person name="Sookrung N."/>
            <person name="Leung T.F."/>
            <person name="Tungtrongchitr A."/>
            <person name="Tsui S.K.W."/>
        </authorList>
    </citation>
    <scope>NUCLEOTIDE SEQUENCE [LARGE SCALE GENOMIC DNA]</scope>
    <source>
        <strain evidence="1">PWHHKU_190912</strain>
    </source>
</reference>